<dbReference type="InterPro" id="IPR051654">
    <property type="entry name" value="Meroterpenoid_MTases"/>
</dbReference>
<dbReference type="RefSeq" id="XP_007695342.1">
    <property type="nucleotide sequence ID" value="XM_007697152.1"/>
</dbReference>
<evidence type="ECO:0000256" key="3">
    <source>
        <dbReference type="ARBA" id="ARBA00022691"/>
    </source>
</evidence>
<name>M2T740_COCSN</name>
<dbReference type="EMBL" id="KB445637">
    <property type="protein sequence ID" value="EMD70240.1"/>
    <property type="molecule type" value="Genomic_DNA"/>
</dbReference>
<dbReference type="OrthoDB" id="2094832at2759"/>
<evidence type="ECO:0000256" key="4">
    <source>
        <dbReference type="ARBA" id="ARBA00038314"/>
    </source>
</evidence>
<sequence>MCPESSHASWYREEPETIKPAIREVFEKHSNIQPELVAEHIKQVRDKAYQITRYPCVGGYYFLDLKAREAPCYPEVKKRVLNGEKLLDIGCCLGQEIRRMVVDGMPAENLYGCELKMELVNLGYEMFRDKEYLSSKFVVANIFEIPSKLDQLDGQISIVHAQYFFHLFTWDDQLRLANRLVRLSRPGCEFLIFGGHMGTNQEAEGCHPDIGKFFMHSDGSWKRLWDQVGRETKTSWEVETKRQPTDPNLLWLCGPEAYFMTFVCKFHSKSTITTNHRISLPNHYLPSQAENFPQLAINNSTPHIADTKVPIPLTTLSKF</sequence>
<dbReference type="KEGG" id="bsc:COCSADRAFT_342415"/>
<dbReference type="GO" id="GO:0008757">
    <property type="term" value="F:S-adenosylmethionine-dependent methyltransferase activity"/>
    <property type="evidence" value="ECO:0007669"/>
    <property type="project" value="InterPro"/>
</dbReference>
<dbReference type="GeneID" id="19137543"/>
<feature type="domain" description="Methyltransferase type 11" evidence="5">
    <location>
        <begin position="87"/>
        <end position="191"/>
    </location>
</feature>
<dbReference type="Proteomes" id="UP000016934">
    <property type="component" value="Unassembled WGS sequence"/>
</dbReference>
<dbReference type="PANTHER" id="PTHR35897">
    <property type="entry name" value="METHYLTRANSFERASE AUSD"/>
    <property type="match status" value="1"/>
</dbReference>
<dbReference type="InterPro" id="IPR029063">
    <property type="entry name" value="SAM-dependent_MTases_sf"/>
</dbReference>
<keyword evidence="2" id="KW-0808">Transferase</keyword>
<comment type="pathway">
    <text evidence="1">Secondary metabolite biosynthesis.</text>
</comment>
<dbReference type="PANTHER" id="PTHR35897:SF1">
    <property type="entry name" value="METHYLTRANSFERASE AUSD"/>
    <property type="match status" value="1"/>
</dbReference>
<dbReference type="OMA" id="WAISKYP"/>
<comment type="similarity">
    <text evidence="4">Belongs to the class I-like SAM-binding methyltransferase superfamily.</text>
</comment>
<gene>
    <name evidence="6" type="ORF">COCSADRAFT_342415</name>
</gene>
<reference evidence="6 7" key="1">
    <citation type="journal article" date="2012" name="PLoS Pathog.">
        <title>Diverse lifestyles and strategies of plant pathogenesis encoded in the genomes of eighteen Dothideomycetes fungi.</title>
        <authorList>
            <person name="Ohm R.A."/>
            <person name="Feau N."/>
            <person name="Henrissat B."/>
            <person name="Schoch C.L."/>
            <person name="Horwitz B.A."/>
            <person name="Barry K.W."/>
            <person name="Condon B.J."/>
            <person name="Copeland A.C."/>
            <person name="Dhillon B."/>
            <person name="Glaser F."/>
            <person name="Hesse C.N."/>
            <person name="Kosti I."/>
            <person name="LaButti K."/>
            <person name="Lindquist E.A."/>
            <person name="Lucas S."/>
            <person name="Salamov A.A."/>
            <person name="Bradshaw R.E."/>
            <person name="Ciuffetti L."/>
            <person name="Hamelin R.C."/>
            <person name="Kema G.H.J."/>
            <person name="Lawrence C."/>
            <person name="Scott J.A."/>
            <person name="Spatafora J.W."/>
            <person name="Turgeon B.G."/>
            <person name="de Wit P.J.G.M."/>
            <person name="Zhong S."/>
            <person name="Goodwin S.B."/>
            <person name="Grigoriev I.V."/>
        </authorList>
    </citation>
    <scope>NUCLEOTIDE SEQUENCE [LARGE SCALE GENOMIC DNA]</scope>
    <source>
        <strain evidence="7">ND90Pr / ATCC 201652</strain>
    </source>
</reference>
<dbReference type="HOGENOM" id="CLU_051542_0_1_1"/>
<evidence type="ECO:0000259" key="5">
    <source>
        <dbReference type="Pfam" id="PF08241"/>
    </source>
</evidence>
<evidence type="ECO:0000256" key="2">
    <source>
        <dbReference type="ARBA" id="ARBA00022679"/>
    </source>
</evidence>
<proteinExistence type="inferred from homology"/>
<dbReference type="AlphaFoldDB" id="M2T740"/>
<dbReference type="SUPFAM" id="SSF53335">
    <property type="entry name" value="S-adenosyl-L-methionine-dependent methyltransferases"/>
    <property type="match status" value="1"/>
</dbReference>
<evidence type="ECO:0000256" key="1">
    <source>
        <dbReference type="ARBA" id="ARBA00005179"/>
    </source>
</evidence>
<protein>
    <recommendedName>
        <fullName evidence="5">Methyltransferase type 11 domain-containing protein</fullName>
    </recommendedName>
</protein>
<dbReference type="InterPro" id="IPR013216">
    <property type="entry name" value="Methyltransf_11"/>
</dbReference>
<dbReference type="Gene3D" id="3.40.50.150">
    <property type="entry name" value="Vaccinia Virus protein VP39"/>
    <property type="match status" value="1"/>
</dbReference>
<accession>M2T740</accession>
<keyword evidence="7" id="KW-1185">Reference proteome</keyword>
<reference evidence="7" key="2">
    <citation type="journal article" date="2013" name="PLoS Genet.">
        <title>Comparative genome structure, secondary metabolite, and effector coding capacity across Cochliobolus pathogens.</title>
        <authorList>
            <person name="Condon B.J."/>
            <person name="Leng Y."/>
            <person name="Wu D."/>
            <person name="Bushley K.E."/>
            <person name="Ohm R.A."/>
            <person name="Otillar R."/>
            <person name="Martin J."/>
            <person name="Schackwitz W."/>
            <person name="Grimwood J."/>
            <person name="MohdZainudin N."/>
            <person name="Xue C."/>
            <person name="Wang R."/>
            <person name="Manning V.A."/>
            <person name="Dhillon B."/>
            <person name="Tu Z.J."/>
            <person name="Steffenson B.J."/>
            <person name="Salamov A."/>
            <person name="Sun H."/>
            <person name="Lowry S."/>
            <person name="LaButti K."/>
            <person name="Han J."/>
            <person name="Copeland A."/>
            <person name="Lindquist E."/>
            <person name="Barry K."/>
            <person name="Schmutz J."/>
            <person name="Baker S.E."/>
            <person name="Ciuffetti L.M."/>
            <person name="Grigoriev I.V."/>
            <person name="Zhong S."/>
            <person name="Turgeon B.G."/>
        </authorList>
    </citation>
    <scope>NUCLEOTIDE SEQUENCE [LARGE SCALE GENOMIC DNA]</scope>
    <source>
        <strain evidence="7">ND90Pr / ATCC 201652</strain>
    </source>
</reference>
<evidence type="ECO:0000313" key="6">
    <source>
        <dbReference type="EMBL" id="EMD70240.1"/>
    </source>
</evidence>
<keyword evidence="3" id="KW-0949">S-adenosyl-L-methionine</keyword>
<dbReference type="Pfam" id="PF08241">
    <property type="entry name" value="Methyltransf_11"/>
    <property type="match status" value="1"/>
</dbReference>
<evidence type="ECO:0000313" key="7">
    <source>
        <dbReference type="Proteomes" id="UP000016934"/>
    </source>
</evidence>
<dbReference type="eggNOG" id="ENOG502S0S9">
    <property type="taxonomic scope" value="Eukaryota"/>
</dbReference>
<organism evidence="6 7">
    <name type="scientific">Cochliobolus sativus (strain ND90Pr / ATCC 201652)</name>
    <name type="common">Common root rot and spot blotch fungus</name>
    <name type="synonym">Bipolaris sorokiniana</name>
    <dbReference type="NCBI Taxonomy" id="665912"/>
    <lineage>
        <taxon>Eukaryota</taxon>
        <taxon>Fungi</taxon>
        <taxon>Dikarya</taxon>
        <taxon>Ascomycota</taxon>
        <taxon>Pezizomycotina</taxon>
        <taxon>Dothideomycetes</taxon>
        <taxon>Pleosporomycetidae</taxon>
        <taxon>Pleosporales</taxon>
        <taxon>Pleosporineae</taxon>
        <taxon>Pleosporaceae</taxon>
        <taxon>Bipolaris</taxon>
    </lineage>
</organism>